<feature type="compositionally biased region" description="Low complexity" evidence="2">
    <location>
        <begin position="98"/>
        <end position="109"/>
    </location>
</feature>
<feature type="region of interest" description="Disordered" evidence="2">
    <location>
        <begin position="84"/>
        <end position="186"/>
    </location>
</feature>
<organism evidence="4 5">
    <name type="scientific">Polarella glacialis</name>
    <name type="common">Dinoflagellate</name>
    <dbReference type="NCBI Taxonomy" id="89957"/>
    <lineage>
        <taxon>Eukaryota</taxon>
        <taxon>Sar</taxon>
        <taxon>Alveolata</taxon>
        <taxon>Dinophyceae</taxon>
        <taxon>Suessiales</taxon>
        <taxon>Suessiaceae</taxon>
        <taxon>Polarella</taxon>
    </lineage>
</organism>
<gene>
    <name evidence="4" type="ORF">PGLA1383_LOCUS5308</name>
</gene>
<feature type="compositionally biased region" description="Basic and acidic residues" evidence="2">
    <location>
        <begin position="154"/>
        <end position="165"/>
    </location>
</feature>
<evidence type="ECO:0000259" key="3">
    <source>
        <dbReference type="PROSITE" id="PS50103"/>
    </source>
</evidence>
<evidence type="ECO:0000256" key="1">
    <source>
        <dbReference type="PROSITE-ProRule" id="PRU00723"/>
    </source>
</evidence>
<dbReference type="AlphaFoldDB" id="A0A813DFN9"/>
<proteinExistence type="predicted"/>
<dbReference type="GO" id="GO:0008270">
    <property type="term" value="F:zinc ion binding"/>
    <property type="evidence" value="ECO:0007669"/>
    <property type="project" value="UniProtKB-KW"/>
</dbReference>
<dbReference type="EMBL" id="CAJNNV010002070">
    <property type="protein sequence ID" value="CAE8586442.1"/>
    <property type="molecule type" value="Genomic_DNA"/>
</dbReference>
<keyword evidence="5" id="KW-1185">Reference proteome</keyword>
<dbReference type="PROSITE" id="PS50103">
    <property type="entry name" value="ZF_C3H1"/>
    <property type="match status" value="1"/>
</dbReference>
<dbReference type="InterPro" id="IPR000571">
    <property type="entry name" value="Znf_CCCH"/>
</dbReference>
<evidence type="ECO:0000256" key="2">
    <source>
        <dbReference type="SAM" id="MobiDB-lite"/>
    </source>
</evidence>
<protein>
    <recommendedName>
        <fullName evidence="3">C3H1-type domain-containing protein</fullName>
    </recommendedName>
</protein>
<keyword evidence="1" id="KW-0863">Zinc-finger</keyword>
<comment type="caution">
    <text evidence="4">The sequence shown here is derived from an EMBL/GenBank/DDBJ whole genome shotgun (WGS) entry which is preliminary data.</text>
</comment>
<feature type="domain" description="C3H1-type" evidence="3">
    <location>
        <begin position="42"/>
        <end position="69"/>
    </location>
</feature>
<sequence length="338" mass="35602">MASPSCDALRSSDAVPGECEVKTATAEAPSSLPSLGSRLHLAGKCKPCAFYHSRGCENGPSCIFCHECPPQEALRRKRVRRQLLRPLRTGQTGHCRQGSDASTAASSGGLVLSHSRQSSGLYSTEDGSDAGKSPVSAGPAETPSSAVGGFQASEPREASGTDSRRGLSSPSDGQPAAGVSSGRRRKVRIAPSGATTNHLGSQSCLQGAITGACGGYSPMQHGGMQGAMCGGVQYMLVPVSALPGPMQHQQYQQFQMQPQPMPLQPQLQQQANQMQPQMLSAPFPQMQQPVHQMHMPQQMPYMQQQGCGMATSFGYVSQMGPSPTFQPYVAAPTDTLPN</sequence>
<evidence type="ECO:0000313" key="5">
    <source>
        <dbReference type="Proteomes" id="UP000654075"/>
    </source>
</evidence>
<evidence type="ECO:0000313" key="4">
    <source>
        <dbReference type="EMBL" id="CAE8586442.1"/>
    </source>
</evidence>
<dbReference type="OrthoDB" id="425634at2759"/>
<name>A0A813DFN9_POLGL</name>
<keyword evidence="1" id="KW-0479">Metal-binding</keyword>
<feature type="zinc finger region" description="C3H1-type" evidence="1">
    <location>
        <begin position="42"/>
        <end position="69"/>
    </location>
</feature>
<dbReference type="Proteomes" id="UP000654075">
    <property type="component" value="Unassembled WGS sequence"/>
</dbReference>
<keyword evidence="1" id="KW-0862">Zinc</keyword>
<reference evidence="4" key="1">
    <citation type="submission" date="2021-02" db="EMBL/GenBank/DDBJ databases">
        <authorList>
            <person name="Dougan E. K."/>
            <person name="Rhodes N."/>
            <person name="Thang M."/>
            <person name="Chan C."/>
        </authorList>
    </citation>
    <scope>NUCLEOTIDE SEQUENCE</scope>
</reference>
<accession>A0A813DFN9</accession>